<dbReference type="STRING" id="538381.GCA_001696535_04344"/>
<feature type="binding site" evidence="7">
    <location>
        <position position="120"/>
    </location>
    <ligand>
        <name>Zn(2+)</name>
        <dbReference type="ChEBI" id="CHEBI:29105"/>
    </ligand>
</feature>
<dbReference type="Pfam" id="PF00484">
    <property type="entry name" value="Pro_CA"/>
    <property type="match status" value="1"/>
</dbReference>
<evidence type="ECO:0000313" key="9">
    <source>
        <dbReference type="EMBL" id="SOC00162.1"/>
    </source>
</evidence>
<dbReference type="GO" id="GO:0008270">
    <property type="term" value="F:zinc ion binding"/>
    <property type="evidence" value="ECO:0007669"/>
    <property type="project" value="UniProtKB-UniRule"/>
</dbReference>
<proteinExistence type="inferred from homology"/>
<comment type="catalytic activity">
    <reaction evidence="6 8">
        <text>hydrogencarbonate + H(+) = CO2 + H2O</text>
        <dbReference type="Rhea" id="RHEA:10748"/>
        <dbReference type="ChEBI" id="CHEBI:15377"/>
        <dbReference type="ChEBI" id="CHEBI:15378"/>
        <dbReference type="ChEBI" id="CHEBI:16526"/>
        <dbReference type="ChEBI" id="CHEBI:17544"/>
        <dbReference type="EC" id="4.2.1.1"/>
    </reaction>
</comment>
<name>A0A285S024_9HYPH</name>
<protein>
    <recommendedName>
        <fullName evidence="2 8">Carbonic anhydrase</fullName>
        <ecNumber evidence="2 8">4.2.1.1</ecNumber>
    </recommendedName>
    <alternativeName>
        <fullName evidence="8">Carbonate dehydratase</fullName>
    </alternativeName>
</protein>
<dbReference type="InterPro" id="IPR036874">
    <property type="entry name" value="Carbonic_anhydrase_sf"/>
</dbReference>
<dbReference type="InterPro" id="IPR015892">
    <property type="entry name" value="Carbonic_anhydrase_CS"/>
</dbReference>
<dbReference type="CDD" id="cd00884">
    <property type="entry name" value="beta_CA_cladeB"/>
    <property type="match status" value="1"/>
</dbReference>
<dbReference type="SMART" id="SM00947">
    <property type="entry name" value="Pro_CA"/>
    <property type="match status" value="1"/>
</dbReference>
<feature type="binding site" evidence="7">
    <location>
        <position position="123"/>
    </location>
    <ligand>
        <name>Zn(2+)</name>
        <dbReference type="ChEBI" id="CHEBI:29105"/>
    </ligand>
</feature>
<evidence type="ECO:0000256" key="7">
    <source>
        <dbReference type="PIRSR" id="PIRSR601765-1"/>
    </source>
</evidence>
<dbReference type="GO" id="GO:0004089">
    <property type="term" value="F:carbonate dehydratase activity"/>
    <property type="evidence" value="ECO:0007669"/>
    <property type="project" value="UniProtKB-UniRule"/>
</dbReference>
<dbReference type="PANTHER" id="PTHR11002">
    <property type="entry name" value="CARBONIC ANHYDRASE"/>
    <property type="match status" value="1"/>
</dbReference>
<keyword evidence="10" id="KW-1185">Reference proteome</keyword>
<accession>A0A285S024</accession>
<evidence type="ECO:0000256" key="8">
    <source>
        <dbReference type="RuleBase" id="RU003956"/>
    </source>
</evidence>
<gene>
    <name evidence="9" type="ORF">SAMN05421512_103233</name>
</gene>
<dbReference type="Gene3D" id="3.40.1050.10">
    <property type="entry name" value="Carbonic anhydrase"/>
    <property type="match status" value="1"/>
</dbReference>
<dbReference type="InterPro" id="IPR001765">
    <property type="entry name" value="Carbonic_anhydrase"/>
</dbReference>
<dbReference type="OrthoDB" id="9797527at2"/>
<keyword evidence="5 8" id="KW-0456">Lyase</keyword>
<evidence type="ECO:0000256" key="1">
    <source>
        <dbReference type="ARBA" id="ARBA00006217"/>
    </source>
</evidence>
<feature type="binding site" evidence="7">
    <location>
        <position position="61"/>
    </location>
    <ligand>
        <name>Zn(2+)</name>
        <dbReference type="ChEBI" id="CHEBI:29105"/>
    </ligand>
</feature>
<evidence type="ECO:0000313" key="10">
    <source>
        <dbReference type="Proteomes" id="UP000219331"/>
    </source>
</evidence>
<dbReference type="InterPro" id="IPR045066">
    <property type="entry name" value="Beta_CA_cladeB"/>
</dbReference>
<dbReference type="RefSeq" id="WP_067224465.1">
    <property type="nucleotide sequence ID" value="NZ_JAJGNR010000003.1"/>
</dbReference>
<evidence type="ECO:0000256" key="5">
    <source>
        <dbReference type="ARBA" id="ARBA00023239"/>
    </source>
</evidence>
<comment type="function">
    <text evidence="8">Reversible hydration of carbon dioxide.</text>
</comment>
<evidence type="ECO:0000256" key="3">
    <source>
        <dbReference type="ARBA" id="ARBA00022723"/>
    </source>
</evidence>
<dbReference type="EC" id="4.2.1.1" evidence="2 8"/>
<comment type="cofactor">
    <cofactor evidence="7">
        <name>Zn(2+)</name>
        <dbReference type="ChEBI" id="CHEBI:29105"/>
    </cofactor>
    <text evidence="7">Binds 1 zinc ion per subunit.</text>
</comment>
<dbReference type="GO" id="GO:0015976">
    <property type="term" value="P:carbon utilization"/>
    <property type="evidence" value="ECO:0007669"/>
    <property type="project" value="InterPro"/>
</dbReference>
<dbReference type="PROSITE" id="PS00705">
    <property type="entry name" value="PROK_CO2_ANHYDRASE_2"/>
    <property type="match status" value="1"/>
</dbReference>
<feature type="binding site" evidence="7">
    <location>
        <position position="59"/>
    </location>
    <ligand>
        <name>Zn(2+)</name>
        <dbReference type="ChEBI" id="CHEBI:29105"/>
    </ligand>
</feature>
<dbReference type="AlphaFoldDB" id="A0A285S024"/>
<reference evidence="9 10" key="1">
    <citation type="submission" date="2017-08" db="EMBL/GenBank/DDBJ databases">
        <authorList>
            <person name="de Groot N.N."/>
        </authorList>
    </citation>
    <scope>NUCLEOTIDE SEQUENCE [LARGE SCALE GENOMIC DNA]</scope>
    <source>
        <strain evidence="9 10">USBA 352</strain>
    </source>
</reference>
<keyword evidence="4 7" id="KW-0862">Zinc</keyword>
<evidence type="ECO:0000256" key="2">
    <source>
        <dbReference type="ARBA" id="ARBA00012925"/>
    </source>
</evidence>
<evidence type="ECO:0000256" key="4">
    <source>
        <dbReference type="ARBA" id="ARBA00022833"/>
    </source>
</evidence>
<comment type="similarity">
    <text evidence="1 8">Belongs to the beta-class carbonic anhydrase family.</text>
</comment>
<sequence>MADEQQEPGAGRPEILPNFPRELLAGYRSYREHSHRPHRTDYERLAIYGQQPEVMVISCCDSRVTPEGIFAAGPGELFVVRNVANLVPPYAPDNDYHSTSAALEFAVQALKVRHIVVLGHGQCGGVKAFLNQDAVPLSPGDFIGKWMTLLEPAAEFQCLKLERDEDPQLAMEYAGIRQSLVNLRSFPCVQILEERGRLALHGAWFDIGSGELRVLDPASERFVAAPTIFASGFASGG</sequence>
<dbReference type="PANTHER" id="PTHR11002:SF76">
    <property type="entry name" value="CARBONIC ANHYDRASE"/>
    <property type="match status" value="1"/>
</dbReference>
<dbReference type="EMBL" id="OBML01000003">
    <property type="protein sequence ID" value="SOC00162.1"/>
    <property type="molecule type" value="Genomic_DNA"/>
</dbReference>
<dbReference type="Proteomes" id="UP000219331">
    <property type="component" value="Unassembled WGS sequence"/>
</dbReference>
<organism evidence="9 10">
    <name type="scientific">Stappia indica</name>
    <dbReference type="NCBI Taxonomy" id="538381"/>
    <lineage>
        <taxon>Bacteria</taxon>
        <taxon>Pseudomonadati</taxon>
        <taxon>Pseudomonadota</taxon>
        <taxon>Alphaproteobacteria</taxon>
        <taxon>Hyphomicrobiales</taxon>
        <taxon>Stappiaceae</taxon>
        <taxon>Stappia</taxon>
    </lineage>
</organism>
<dbReference type="SUPFAM" id="SSF53056">
    <property type="entry name" value="beta-carbonic anhydrase, cab"/>
    <property type="match status" value="1"/>
</dbReference>
<evidence type="ECO:0000256" key="6">
    <source>
        <dbReference type="ARBA" id="ARBA00048348"/>
    </source>
</evidence>
<keyword evidence="3 7" id="KW-0479">Metal-binding</keyword>